<feature type="transmembrane region" description="Helical" evidence="1">
    <location>
        <begin position="193"/>
        <end position="215"/>
    </location>
</feature>
<feature type="transmembrane region" description="Helical" evidence="1">
    <location>
        <begin position="45"/>
        <end position="64"/>
    </location>
</feature>
<dbReference type="Proteomes" id="UP000054217">
    <property type="component" value="Unassembled WGS sequence"/>
</dbReference>
<reference evidence="3 4" key="1">
    <citation type="submission" date="2014-04" db="EMBL/GenBank/DDBJ databases">
        <authorList>
            <consortium name="DOE Joint Genome Institute"/>
            <person name="Kuo A."/>
            <person name="Kohler A."/>
            <person name="Costa M.D."/>
            <person name="Nagy L.G."/>
            <person name="Floudas D."/>
            <person name="Copeland A."/>
            <person name="Barry K.W."/>
            <person name="Cichocki N."/>
            <person name="Veneault-Fourrey C."/>
            <person name="LaButti K."/>
            <person name="Lindquist E.A."/>
            <person name="Lipzen A."/>
            <person name="Lundell T."/>
            <person name="Morin E."/>
            <person name="Murat C."/>
            <person name="Sun H."/>
            <person name="Tunlid A."/>
            <person name="Henrissat B."/>
            <person name="Grigoriev I.V."/>
            <person name="Hibbett D.S."/>
            <person name="Martin F."/>
            <person name="Nordberg H.P."/>
            <person name="Cantor M.N."/>
            <person name="Hua S.X."/>
        </authorList>
    </citation>
    <scope>NUCLEOTIDE SEQUENCE [LARGE SCALE GENOMIC DNA]</scope>
    <source>
        <strain evidence="3 4">Marx 270</strain>
    </source>
</reference>
<evidence type="ECO:0000313" key="4">
    <source>
        <dbReference type="Proteomes" id="UP000054217"/>
    </source>
</evidence>
<name>A0A0C3NHD9_PISTI</name>
<dbReference type="InParanoid" id="A0A0C3NHD9"/>
<reference evidence="4" key="2">
    <citation type="submission" date="2015-01" db="EMBL/GenBank/DDBJ databases">
        <title>Evolutionary Origins and Diversification of the Mycorrhizal Mutualists.</title>
        <authorList>
            <consortium name="DOE Joint Genome Institute"/>
            <consortium name="Mycorrhizal Genomics Consortium"/>
            <person name="Kohler A."/>
            <person name="Kuo A."/>
            <person name="Nagy L.G."/>
            <person name="Floudas D."/>
            <person name="Copeland A."/>
            <person name="Barry K.W."/>
            <person name="Cichocki N."/>
            <person name="Veneault-Fourrey C."/>
            <person name="LaButti K."/>
            <person name="Lindquist E.A."/>
            <person name="Lipzen A."/>
            <person name="Lundell T."/>
            <person name="Morin E."/>
            <person name="Murat C."/>
            <person name="Riley R."/>
            <person name="Ohm R."/>
            <person name="Sun H."/>
            <person name="Tunlid A."/>
            <person name="Henrissat B."/>
            <person name="Grigoriev I.V."/>
            <person name="Hibbett D.S."/>
            <person name="Martin F."/>
        </authorList>
    </citation>
    <scope>NUCLEOTIDE SEQUENCE [LARGE SCALE GENOMIC DNA]</scope>
    <source>
        <strain evidence="4">Marx 270</strain>
    </source>
</reference>
<keyword evidence="1" id="KW-0812">Transmembrane</keyword>
<dbReference type="STRING" id="870435.A0A0C3NHD9"/>
<feature type="transmembrane region" description="Helical" evidence="1">
    <location>
        <begin position="12"/>
        <end position="33"/>
    </location>
</feature>
<gene>
    <name evidence="3" type="ORF">M404DRAFT_1003884</name>
</gene>
<protein>
    <recommendedName>
        <fullName evidence="2">DUF6534 domain-containing protein</fullName>
    </recommendedName>
</protein>
<feature type="transmembrane region" description="Helical" evidence="1">
    <location>
        <begin position="151"/>
        <end position="173"/>
    </location>
</feature>
<accession>A0A0C3NHD9</accession>
<evidence type="ECO:0000256" key="1">
    <source>
        <dbReference type="SAM" id="Phobius"/>
    </source>
</evidence>
<dbReference type="AlphaFoldDB" id="A0A0C3NHD9"/>
<organism evidence="3 4">
    <name type="scientific">Pisolithus tinctorius Marx 270</name>
    <dbReference type="NCBI Taxonomy" id="870435"/>
    <lineage>
        <taxon>Eukaryota</taxon>
        <taxon>Fungi</taxon>
        <taxon>Dikarya</taxon>
        <taxon>Basidiomycota</taxon>
        <taxon>Agaricomycotina</taxon>
        <taxon>Agaricomycetes</taxon>
        <taxon>Agaricomycetidae</taxon>
        <taxon>Boletales</taxon>
        <taxon>Sclerodermatineae</taxon>
        <taxon>Pisolithaceae</taxon>
        <taxon>Pisolithus</taxon>
    </lineage>
</organism>
<sequence length="312" mass="34759">MANSISFLGPTLVSLVVSGILYGCALVQTYVYFTLFPKDSWKFKTLMFLQSAHLAFLFLLMWQLEDFGDNVLLEPTLAALITIMLSGPIAFCTQAFFVFRLYTFSHKKALPVFCSFLVIAQFIITLAFGIFLRITEPTYIGITNFTPSEKFIAPTLFITICVDTTIAVSMSYYLKANESGFRQTSRVVDRMVFYIMATGTITSIFALASGVTYLYNPYLWVWLGLFMIESGLYTNSLLAALNARAKFSHELQHPGSAGGLEVSLSRLGVRQLHTQRDGRTGRWSVYRHGEGGVYCHIDSDDCSHCSQGNAGG</sequence>
<evidence type="ECO:0000313" key="3">
    <source>
        <dbReference type="EMBL" id="KIO00440.1"/>
    </source>
</evidence>
<dbReference type="Pfam" id="PF20152">
    <property type="entry name" value="DUF6534"/>
    <property type="match status" value="1"/>
</dbReference>
<keyword evidence="4" id="KW-1185">Reference proteome</keyword>
<evidence type="ECO:0000259" key="2">
    <source>
        <dbReference type="Pfam" id="PF20152"/>
    </source>
</evidence>
<keyword evidence="1" id="KW-0472">Membrane</keyword>
<feature type="domain" description="DUF6534" evidence="2">
    <location>
        <begin position="160"/>
        <end position="245"/>
    </location>
</feature>
<proteinExistence type="predicted"/>
<dbReference type="OrthoDB" id="2868589at2759"/>
<dbReference type="PANTHER" id="PTHR40465">
    <property type="entry name" value="CHROMOSOME 1, WHOLE GENOME SHOTGUN SEQUENCE"/>
    <property type="match status" value="1"/>
</dbReference>
<keyword evidence="1" id="KW-1133">Transmembrane helix</keyword>
<dbReference type="EMBL" id="KN831996">
    <property type="protein sequence ID" value="KIO00440.1"/>
    <property type="molecule type" value="Genomic_DNA"/>
</dbReference>
<feature type="transmembrane region" description="Helical" evidence="1">
    <location>
        <begin position="221"/>
        <end position="241"/>
    </location>
</feature>
<dbReference type="PANTHER" id="PTHR40465:SF1">
    <property type="entry name" value="DUF6534 DOMAIN-CONTAINING PROTEIN"/>
    <property type="match status" value="1"/>
</dbReference>
<dbReference type="InterPro" id="IPR045339">
    <property type="entry name" value="DUF6534"/>
</dbReference>
<dbReference type="HOGENOM" id="CLU_046025_0_1_1"/>
<feature type="transmembrane region" description="Helical" evidence="1">
    <location>
        <begin position="76"/>
        <end position="98"/>
    </location>
</feature>
<feature type="transmembrane region" description="Helical" evidence="1">
    <location>
        <begin position="110"/>
        <end position="131"/>
    </location>
</feature>